<protein>
    <submittedName>
        <fullName evidence="5">Uncharacterized protein</fullName>
    </submittedName>
</protein>
<name>A0A4G4JBI1_STREE</name>
<reference evidence="5" key="1">
    <citation type="submission" date="2019-04" db="EMBL/GenBank/DDBJ databases">
        <authorList>
            <consortium name="Pathogen Informatics"/>
        </authorList>
    </citation>
    <scope>NUCLEOTIDE SEQUENCE</scope>
    <source>
        <strain evidence="5">GPSC2</strain>
    </source>
</reference>
<sequence length="118" mass="13173">MLWDAVYQADNFRNGISVGINGKSIRYVKRFTYSFVTLPSNKLKKDGKDTFKTTSTSVLRVLNLSGGNYWGLPSKSGVASSVKELVNRNLHTGYNNLVINTIGMAIPQLNSTFNYFKL</sequence>
<evidence type="ECO:0000313" key="3">
    <source>
        <dbReference type="EMBL" id="VNP32615.1"/>
    </source>
</evidence>
<dbReference type="RefSeq" id="WP_000964255.1">
    <property type="nucleotide sequence ID" value="NZ_BAWV01000031.1"/>
</dbReference>
<dbReference type="EMBL" id="CAATIC010000013">
    <property type="protein sequence ID" value="VNQ48956.1"/>
    <property type="molecule type" value="Genomic_DNA"/>
</dbReference>
<dbReference type="EMBL" id="CAATGC010000005">
    <property type="protein sequence ID" value="VNP28907.1"/>
    <property type="molecule type" value="Genomic_DNA"/>
</dbReference>
<dbReference type="EMBL" id="CAATFB010000012">
    <property type="protein sequence ID" value="VNO87900.1"/>
    <property type="molecule type" value="Genomic_DNA"/>
</dbReference>
<dbReference type="AlphaFoldDB" id="A0A4G4JBI1"/>
<evidence type="ECO:0000313" key="4">
    <source>
        <dbReference type="EMBL" id="VNQ09388.1"/>
    </source>
</evidence>
<proteinExistence type="predicted"/>
<accession>A0A4G4JBI1</accession>
<organism evidence="5">
    <name type="scientific">Streptococcus pneumoniae</name>
    <dbReference type="NCBI Taxonomy" id="1313"/>
    <lineage>
        <taxon>Bacteria</taxon>
        <taxon>Bacillati</taxon>
        <taxon>Bacillota</taxon>
        <taxon>Bacilli</taxon>
        <taxon>Lactobacillales</taxon>
        <taxon>Streptococcaceae</taxon>
        <taxon>Streptococcus</taxon>
    </lineage>
</organism>
<evidence type="ECO:0000313" key="2">
    <source>
        <dbReference type="EMBL" id="VNP28907.1"/>
    </source>
</evidence>
<dbReference type="EMBL" id="CAATHF010000016">
    <property type="protein sequence ID" value="VNQ09388.1"/>
    <property type="molecule type" value="Genomic_DNA"/>
</dbReference>
<gene>
    <name evidence="3" type="ORF">SAMEA2627234_01945</name>
    <name evidence="4" type="ORF">SAMEA2627238_02018</name>
    <name evidence="1" type="ORF">SAMEA2658738_01996</name>
    <name evidence="2" type="ORF">SAMEA2658741_01514</name>
    <name evidence="5" type="ORF">SAMEA2814128_01970</name>
</gene>
<dbReference type="GeneID" id="45653552"/>
<evidence type="ECO:0000313" key="1">
    <source>
        <dbReference type="EMBL" id="VNO87900.1"/>
    </source>
</evidence>
<dbReference type="EMBL" id="CAATFY010000020">
    <property type="protein sequence ID" value="VNP32615.1"/>
    <property type="molecule type" value="Genomic_DNA"/>
</dbReference>
<evidence type="ECO:0000313" key="5">
    <source>
        <dbReference type="EMBL" id="VNQ48956.1"/>
    </source>
</evidence>